<feature type="transmembrane region" description="Helical" evidence="2">
    <location>
        <begin position="979"/>
        <end position="1003"/>
    </location>
</feature>
<dbReference type="EMBL" id="ALPT02000033">
    <property type="protein sequence ID" value="KGA97272.1"/>
    <property type="molecule type" value="Genomic_DNA"/>
</dbReference>
<dbReference type="SUPFAM" id="SSF82866">
    <property type="entry name" value="Multidrug efflux transporter AcrB transmembrane domain"/>
    <property type="match status" value="2"/>
</dbReference>
<feature type="transmembrane region" description="Helical" evidence="2">
    <location>
        <begin position="330"/>
        <end position="349"/>
    </location>
</feature>
<feature type="transmembrane region" description="Helical" evidence="2">
    <location>
        <begin position="427"/>
        <end position="453"/>
    </location>
</feature>
<organism evidence="4 6">
    <name type="scientific">Alkalihalobacillus alcalophilus ATCC 27647 = CGMCC 1.3604</name>
    <dbReference type="NCBI Taxonomy" id="1218173"/>
    <lineage>
        <taxon>Bacteria</taxon>
        <taxon>Bacillati</taxon>
        <taxon>Bacillota</taxon>
        <taxon>Bacilli</taxon>
        <taxon>Bacillales</taxon>
        <taxon>Bacillaceae</taxon>
        <taxon>Alkalihalobacillus</taxon>
    </lineage>
</organism>
<evidence type="ECO:0000313" key="6">
    <source>
        <dbReference type="Proteomes" id="UP000002754"/>
    </source>
</evidence>
<reference evidence="5 7" key="3">
    <citation type="submission" date="2014-01" db="EMBL/GenBank/DDBJ databases">
        <title>Draft genome sequencing of Bacillus alcalophilus CGMCC 1.3604.</title>
        <authorList>
            <person name="Yang J."/>
            <person name="Diao L."/>
            <person name="Yang S."/>
        </authorList>
    </citation>
    <scope>NUCLEOTIDE SEQUENCE [LARGE SCALE GENOMIC DNA]</scope>
    <source>
        <strain evidence="5 7">CGMCC 1.3604</strain>
    </source>
</reference>
<dbReference type="PANTHER" id="PTHR32063:SF0">
    <property type="entry name" value="SWARMING MOTILITY PROTEIN SWRC"/>
    <property type="match status" value="1"/>
</dbReference>
<keyword evidence="2" id="KW-0812">Transmembrane</keyword>
<dbReference type="GO" id="GO:0042910">
    <property type="term" value="F:xenobiotic transmembrane transporter activity"/>
    <property type="evidence" value="ECO:0007669"/>
    <property type="project" value="TreeGrafter"/>
</dbReference>
<gene>
    <name evidence="5" type="ORF">AJ85_04445</name>
    <name evidence="3" type="ORF">BalcAV3561</name>
    <name evidence="4" type="ORF">BALCAV_0211250</name>
</gene>
<dbReference type="Gene3D" id="3.30.70.1430">
    <property type="entry name" value="Multidrug efflux transporter AcrB pore domain"/>
    <property type="match status" value="2"/>
</dbReference>
<dbReference type="EMBL" id="JALP01000065">
    <property type="protein sequence ID" value="THG91520.1"/>
    <property type="molecule type" value="Genomic_DNA"/>
</dbReference>
<feature type="transmembrane region" description="Helical" evidence="2">
    <location>
        <begin position="382"/>
        <end position="407"/>
    </location>
</feature>
<dbReference type="Gene3D" id="3.30.70.1440">
    <property type="entry name" value="Multidrug efflux transporter AcrB pore domain"/>
    <property type="match status" value="1"/>
</dbReference>
<evidence type="ECO:0000256" key="1">
    <source>
        <dbReference type="SAM" id="MobiDB-lite"/>
    </source>
</evidence>
<dbReference type="PRINTS" id="PR00702">
    <property type="entry name" value="ACRIFLAVINRP"/>
</dbReference>
<feature type="transmembrane region" description="Helical" evidence="2">
    <location>
        <begin position="518"/>
        <end position="540"/>
    </location>
</feature>
<evidence type="ECO:0000256" key="2">
    <source>
        <dbReference type="SAM" id="Phobius"/>
    </source>
</evidence>
<dbReference type="Gene3D" id="1.20.1640.10">
    <property type="entry name" value="Multidrug efflux transporter AcrB transmembrane domain"/>
    <property type="match status" value="2"/>
</dbReference>
<dbReference type="Proteomes" id="UP000297014">
    <property type="component" value="Unassembled WGS sequence"/>
</dbReference>
<name>J8T6P7_ALKAL</name>
<evidence type="ECO:0000313" key="3">
    <source>
        <dbReference type="EMBL" id="AFV25937.1"/>
    </source>
</evidence>
<keyword evidence="6" id="KW-1185">Reference proteome</keyword>
<dbReference type="SUPFAM" id="SSF82714">
    <property type="entry name" value="Multidrug efflux transporter AcrB TolC docking domain, DN and DC subdomains"/>
    <property type="match status" value="2"/>
</dbReference>
<dbReference type="OrthoDB" id="9757876at2"/>
<dbReference type="RefSeq" id="WP_003324040.1">
    <property type="nucleotide sequence ID" value="NZ_ALPT02000033.1"/>
</dbReference>
<dbReference type="Gene3D" id="3.30.70.1320">
    <property type="entry name" value="Multidrug efflux transporter AcrB pore domain like"/>
    <property type="match status" value="1"/>
</dbReference>
<evidence type="ECO:0000313" key="5">
    <source>
        <dbReference type="EMBL" id="THG91520.1"/>
    </source>
</evidence>
<dbReference type="InterPro" id="IPR027463">
    <property type="entry name" value="AcrB_DN_DC_subdom"/>
</dbReference>
<dbReference type="GO" id="GO:0005886">
    <property type="term" value="C:plasma membrane"/>
    <property type="evidence" value="ECO:0007669"/>
    <property type="project" value="TreeGrafter"/>
</dbReference>
<dbReference type="AlphaFoldDB" id="J8T6P7"/>
<reference evidence="4 6" key="2">
    <citation type="journal article" date="2014" name="Genome Announc.">
        <title>Draft Genome Sequence of Bacillus alcalophilus AV1934, a Classic Alkaliphile Isolated from Human Feces in 1934.</title>
        <authorList>
            <person name="Attie O."/>
            <person name="Jayaprakash A."/>
            <person name="Shah H."/>
            <person name="Paulsen I.T."/>
            <person name="Morino M."/>
            <person name="Takahashi Y."/>
            <person name="Narumi I."/>
            <person name="Sachidanandam R."/>
            <person name="Satoh K."/>
            <person name="Ito M."/>
            <person name="Krulwich T.A."/>
        </authorList>
    </citation>
    <scope>NUCLEOTIDE SEQUENCE [LARGE SCALE GENOMIC DNA]</scope>
    <source>
        <strain evidence="4 6">AV1934</strain>
    </source>
</reference>
<dbReference type="SUPFAM" id="SSF82693">
    <property type="entry name" value="Multidrug efflux transporter AcrB pore domain, PN1, PN2, PC1 and PC2 subdomains"/>
    <property type="match status" value="3"/>
</dbReference>
<proteinExistence type="predicted"/>
<dbReference type="eggNOG" id="COG0841">
    <property type="taxonomic scope" value="Bacteria"/>
</dbReference>
<keyword evidence="2" id="KW-0472">Membrane</keyword>
<dbReference type="EMBL" id="JX399514">
    <property type="protein sequence ID" value="AFV25937.1"/>
    <property type="molecule type" value="Genomic_DNA"/>
</dbReference>
<feature type="transmembrane region" description="Helical" evidence="2">
    <location>
        <begin position="949"/>
        <end position="967"/>
    </location>
</feature>
<evidence type="ECO:0000313" key="4">
    <source>
        <dbReference type="EMBL" id="KGA97272.1"/>
    </source>
</evidence>
<reference evidence="3" key="1">
    <citation type="submission" date="2012-07" db="EMBL/GenBank/DDBJ databases">
        <title>A Draft Genome for Bacillus alcalophilus strain ATCC 27647.</title>
        <authorList>
            <person name="Attie O."/>
            <person name="Jayaprakash A."/>
            <person name="Sachidanandam R."/>
            <person name="Shah H."/>
            <person name="Paulsen I."/>
            <person name="Morino M."/>
            <person name="Ito M."/>
            <person name="Krulwich T."/>
        </authorList>
    </citation>
    <scope>NUCLEOTIDE SEQUENCE</scope>
    <source>
        <strain evidence="3">ATCC 27647</strain>
    </source>
</reference>
<feature type="region of interest" description="Disordered" evidence="1">
    <location>
        <begin position="1035"/>
        <end position="1084"/>
    </location>
</feature>
<sequence>MTNFSIRRPKFTIVAMLFFLIFGFVSLTNLPLQLFPNINPPIAAVVTNYNGASPEEVLDRVTVPLESRLSTTSGLKRMTSQTSEGTSLILLEFDWAASIDDVELDIINTIRQIPLPDGANEPSFLKFDPSMMPTLQLAITSHEPVADFQDVVFDLQSEVTKIPGVASVNESGSIIEEVQVYLDQDELVNSGVTQADVVSLIQSHNVAMPGGTVITDELNLTTRVISELTSVEDIEQLVVTVNQETGEEIQLADIASVEIGAEDRQVITRADQEEAIQFTVMKESEANTVAVSNAVNDRLSEMLNESKYEDLEVVSLYDEGEFINLSINSVTNALIFGGILAMLILFFFLRNMKTPLIIGIAIPFSVITTFAFMYFTDIGLNLMSLGGLALGIGMLIDNAIVVIENIYRHLSMQKDPKQAALDGTKEVASAITASTLTTISVFLPIVFISGLIGNLFAEFALTVSFSLIASLIVAVTVIPMIASRWLKTPTENLEEKRIQSKSMQMLKSAAEWVLNHRITVLMITAISLVVGGLGLTTVGVEFLPDSDQGSFTIDIEMENGTSLARTQEAVEAVEEILNDHNEVANYVSTTGATAESMGGGSSHQAQIQVSMVALDQRSVSTSEFIESIERDLARADSDADISASTLTALGADANTITFTISDANPDRLYDHAEELQLELEDLNIVRTVEMSIEELVPEIAIEVDPEAARANGLAPAQIANEVNRLTTGQTASSIQTEEHDIYDIVVSLHPDFIEDIDALENIQIRNSANEFIALSDVAEIVEGESTATINRLEQEEAVEFTVYYTTDTTLNKITNEINTIVDDLDFGDTTSLFYGGERELLDDSIGSMILALVLGIIFIYLVMAAQFESFKAPFIIMFTVPLVVIGVAFILTITQTPIGITVFIGGMVLIGIVVNNAIVLVDYVNQLKARGMASYDALVQGVQDRTRPIVLTSLTAILGMVPLALGIGEGAEMQQPMALVVIGGLISSTFLSLFVIPVVYSLLDSEMRKKKKRYVTVEGEYVEVEELKELPRETRQHSIVLPTETKETTTTASEEEVKKDKKDDEKEKEDNSKSDNESEKKTDISKEEILELLERIVDSSKKKD</sequence>
<dbReference type="InterPro" id="IPR001036">
    <property type="entry name" value="Acrflvin-R"/>
</dbReference>
<feature type="transmembrane region" description="Helical" evidence="2">
    <location>
        <begin position="900"/>
        <end position="924"/>
    </location>
</feature>
<dbReference type="STRING" id="1218173.BALCAV_0211250"/>
<feature type="transmembrane region" description="Helical" evidence="2">
    <location>
        <begin position="845"/>
        <end position="862"/>
    </location>
</feature>
<feature type="transmembrane region" description="Helical" evidence="2">
    <location>
        <begin position="356"/>
        <end position="376"/>
    </location>
</feature>
<feature type="transmembrane region" description="Helical" evidence="2">
    <location>
        <begin position="874"/>
        <end position="894"/>
    </location>
</feature>
<dbReference type="Pfam" id="PF00873">
    <property type="entry name" value="ACR_tran"/>
    <property type="match status" value="1"/>
</dbReference>
<dbReference type="PANTHER" id="PTHR32063">
    <property type="match status" value="1"/>
</dbReference>
<feature type="transmembrane region" description="Helical" evidence="2">
    <location>
        <begin position="459"/>
        <end position="482"/>
    </location>
</feature>
<protein>
    <submittedName>
        <fullName evidence="4">Cation transporter</fullName>
    </submittedName>
    <submittedName>
        <fullName evidence="3">Multidrug/solvent efflux transporter</fullName>
    </submittedName>
</protein>
<evidence type="ECO:0000313" key="7">
    <source>
        <dbReference type="Proteomes" id="UP000297014"/>
    </source>
</evidence>
<keyword evidence="2" id="KW-1133">Transmembrane helix</keyword>
<feature type="compositionally biased region" description="Basic and acidic residues" evidence="1">
    <location>
        <begin position="1055"/>
        <end position="1084"/>
    </location>
</feature>
<dbReference type="Proteomes" id="UP000002754">
    <property type="component" value="Unassembled WGS sequence"/>
</dbReference>
<accession>J8T6P7</accession>
<dbReference type="Gene3D" id="3.30.2090.10">
    <property type="entry name" value="Multidrug efflux transporter AcrB TolC docking domain, DN and DC subdomains"/>
    <property type="match status" value="2"/>
</dbReference>